<gene>
    <name evidence="1" type="ORF">JTE90_011321</name>
</gene>
<name>A0AAV6VN46_9ARAC</name>
<dbReference type="EMBL" id="JAFNEN010000058">
    <property type="protein sequence ID" value="KAG8197161.1"/>
    <property type="molecule type" value="Genomic_DNA"/>
</dbReference>
<protein>
    <submittedName>
        <fullName evidence="1">Uncharacterized protein</fullName>
    </submittedName>
</protein>
<dbReference type="FunFam" id="3.40.720.10:FF:000017">
    <property type="entry name" value="Predicted protein"/>
    <property type="match status" value="1"/>
</dbReference>
<comment type="caution">
    <text evidence="1">The sequence shown here is derived from an EMBL/GenBank/DDBJ whole genome shotgun (WGS) entry which is preliminary data.</text>
</comment>
<evidence type="ECO:0000313" key="2">
    <source>
        <dbReference type="Proteomes" id="UP000827092"/>
    </source>
</evidence>
<dbReference type="Proteomes" id="UP000827092">
    <property type="component" value="Unassembled WGS sequence"/>
</dbReference>
<keyword evidence="2" id="KW-1185">Reference proteome</keyword>
<organism evidence="1 2">
    <name type="scientific">Oedothorax gibbosus</name>
    <dbReference type="NCBI Taxonomy" id="931172"/>
    <lineage>
        <taxon>Eukaryota</taxon>
        <taxon>Metazoa</taxon>
        <taxon>Ecdysozoa</taxon>
        <taxon>Arthropoda</taxon>
        <taxon>Chelicerata</taxon>
        <taxon>Arachnida</taxon>
        <taxon>Araneae</taxon>
        <taxon>Araneomorphae</taxon>
        <taxon>Entelegynae</taxon>
        <taxon>Araneoidea</taxon>
        <taxon>Linyphiidae</taxon>
        <taxon>Erigoninae</taxon>
        <taxon>Oedothorax</taxon>
    </lineage>
</organism>
<evidence type="ECO:0000313" key="1">
    <source>
        <dbReference type="EMBL" id="KAG8197161.1"/>
    </source>
</evidence>
<dbReference type="CDD" id="cd16021">
    <property type="entry name" value="ALP_like"/>
    <property type="match status" value="1"/>
</dbReference>
<dbReference type="PANTHER" id="PTHR10974:SF73">
    <property type="entry name" value="FI21235P1"/>
    <property type="match status" value="1"/>
</dbReference>
<dbReference type="GO" id="GO:0005615">
    <property type="term" value="C:extracellular space"/>
    <property type="evidence" value="ECO:0007669"/>
    <property type="project" value="TreeGrafter"/>
</dbReference>
<accession>A0AAV6VN46</accession>
<sequence>MRQVRLRFFVLISVVLVLVILFQQSIFSKIKNGEEVDGLWEHELLTCRHPDLELTNPLIRKHIKDVGILQCNREPDWVETKKGTAFINGDMVQVHGRIDCNLTYIERTDDFTTKTGKVASLLSDRGPIRLESDFFVVKCKGRDKKIWKNLMASTHRNETLVEKAQHIRPPKGAMGLNVIMYGLDSMSRMHFMRKLPKTYKYLTEVLKAYVMKGYNIVGDGTPQALIPILTGSTEEELPETRKRIKGADFVDVYPFAWKNFSASGYVTAWAEEQPHVGTFTYRLKGFKDLPTDHCMRTFFLKLEKVMRNHPRLCLGNKPRHKIMLDWLIEFYETYPDVPKFGFCFNSELSHDDYNFIGYADPDIESFLKGLKESGTLENTMLIVMSDHGHRFAPIRASQQGKQEERLPFFSFVLPDWVAEKYPQHVRNLKINQNRLVTPFDIHATFMTLLNPNVPMLGNISSRSISLFTEIPKERTCASASIEPHWCACLSWFKISTTGSLAQEVSRSVIDFINGLTEPQRSKCVKLELSVVTRLEKLIPNRDFLTFRKNADTDGRTGEFSDDTKVTEVFYQVQLHAFPSGAIYEAIVKHGVEDRSMKIKEDELSRVNMYGDQEHCIHDEFPQLRKYCYCKTQIAR</sequence>
<dbReference type="InterPro" id="IPR017850">
    <property type="entry name" value="Alkaline_phosphatase_core_sf"/>
</dbReference>
<dbReference type="PANTHER" id="PTHR10974">
    <property type="entry name" value="FI08016P-RELATED"/>
    <property type="match status" value="1"/>
</dbReference>
<dbReference type="SUPFAM" id="SSF53649">
    <property type="entry name" value="Alkaline phosphatase-like"/>
    <property type="match status" value="1"/>
</dbReference>
<dbReference type="InterPro" id="IPR004245">
    <property type="entry name" value="DUF229"/>
</dbReference>
<proteinExistence type="predicted"/>
<dbReference type="AlphaFoldDB" id="A0AAV6VN46"/>
<reference evidence="1 2" key="1">
    <citation type="journal article" date="2022" name="Nat. Ecol. Evol.">
        <title>A masculinizing supergene underlies an exaggerated male reproductive morph in a spider.</title>
        <authorList>
            <person name="Hendrickx F."/>
            <person name="De Corte Z."/>
            <person name="Sonet G."/>
            <person name="Van Belleghem S.M."/>
            <person name="Kostlbacher S."/>
            <person name="Vangestel C."/>
        </authorList>
    </citation>
    <scope>NUCLEOTIDE SEQUENCE [LARGE SCALE GENOMIC DNA]</scope>
    <source>
        <strain evidence="1">W744_W776</strain>
    </source>
</reference>
<dbReference type="Pfam" id="PF02995">
    <property type="entry name" value="DUF229"/>
    <property type="match status" value="1"/>
</dbReference>
<dbReference type="Gene3D" id="3.40.720.10">
    <property type="entry name" value="Alkaline Phosphatase, subunit A"/>
    <property type="match status" value="1"/>
</dbReference>